<evidence type="ECO:0000313" key="2">
    <source>
        <dbReference type="EMBL" id="MQL81701.1"/>
    </source>
</evidence>
<comment type="caution">
    <text evidence="2">The sequence shown here is derived from an EMBL/GenBank/DDBJ whole genome shotgun (WGS) entry which is preliminary data.</text>
</comment>
<proteinExistence type="predicted"/>
<dbReference type="AlphaFoldDB" id="A0A843UE53"/>
<protein>
    <submittedName>
        <fullName evidence="2">Uncharacterized protein</fullName>
    </submittedName>
</protein>
<gene>
    <name evidence="2" type="ORF">Taro_014161</name>
</gene>
<reference evidence="2" key="1">
    <citation type="submission" date="2017-07" db="EMBL/GenBank/DDBJ databases">
        <title>Taro Niue Genome Assembly and Annotation.</title>
        <authorList>
            <person name="Atibalentja N."/>
            <person name="Keating K."/>
            <person name="Fields C.J."/>
        </authorList>
    </citation>
    <scope>NUCLEOTIDE SEQUENCE</scope>
    <source>
        <strain evidence="2">Niue_2</strain>
        <tissue evidence="2">Leaf</tissue>
    </source>
</reference>
<keyword evidence="3" id="KW-1185">Reference proteome</keyword>
<evidence type="ECO:0000256" key="1">
    <source>
        <dbReference type="SAM" id="MobiDB-lite"/>
    </source>
</evidence>
<sequence length="95" mass="10065">MGHMRGPSSRPDCLGRAAGARDIQTCRYIARCGRLDSVLADLPGNLRNTGPLGSGRRTPEPLNVASPDKPPGDRAFKSSGGYAGRSDAFKISKRP</sequence>
<dbReference type="EMBL" id="NMUH01000583">
    <property type="protein sequence ID" value="MQL81701.1"/>
    <property type="molecule type" value="Genomic_DNA"/>
</dbReference>
<accession>A0A843UE53</accession>
<feature type="region of interest" description="Disordered" evidence="1">
    <location>
        <begin position="42"/>
        <end position="95"/>
    </location>
</feature>
<dbReference type="Proteomes" id="UP000652761">
    <property type="component" value="Unassembled WGS sequence"/>
</dbReference>
<evidence type="ECO:0000313" key="3">
    <source>
        <dbReference type="Proteomes" id="UP000652761"/>
    </source>
</evidence>
<name>A0A843UE53_COLES</name>
<organism evidence="2 3">
    <name type="scientific">Colocasia esculenta</name>
    <name type="common">Wild taro</name>
    <name type="synonym">Arum esculentum</name>
    <dbReference type="NCBI Taxonomy" id="4460"/>
    <lineage>
        <taxon>Eukaryota</taxon>
        <taxon>Viridiplantae</taxon>
        <taxon>Streptophyta</taxon>
        <taxon>Embryophyta</taxon>
        <taxon>Tracheophyta</taxon>
        <taxon>Spermatophyta</taxon>
        <taxon>Magnoliopsida</taxon>
        <taxon>Liliopsida</taxon>
        <taxon>Araceae</taxon>
        <taxon>Aroideae</taxon>
        <taxon>Colocasieae</taxon>
        <taxon>Colocasia</taxon>
    </lineage>
</organism>